<reference evidence="5" key="1">
    <citation type="submission" date="2016-06" db="EMBL/GenBank/DDBJ databases">
        <title>Parallel loss of symbiosis genes in relatives of nitrogen-fixing non-legume Parasponia.</title>
        <authorList>
            <person name="Van Velzen R."/>
            <person name="Holmer R."/>
            <person name="Bu F."/>
            <person name="Rutten L."/>
            <person name="Van Zeijl A."/>
            <person name="Liu W."/>
            <person name="Santuari L."/>
            <person name="Cao Q."/>
            <person name="Sharma T."/>
            <person name="Shen D."/>
            <person name="Roswanjaya Y."/>
            <person name="Wardhani T."/>
            <person name="Kalhor M.S."/>
            <person name="Jansen J."/>
            <person name="Van den Hoogen J."/>
            <person name="Gungor B."/>
            <person name="Hartog M."/>
            <person name="Hontelez J."/>
            <person name="Verver J."/>
            <person name="Yang W.-C."/>
            <person name="Schijlen E."/>
            <person name="Repin R."/>
            <person name="Schilthuizen M."/>
            <person name="Schranz E."/>
            <person name="Heidstra R."/>
            <person name="Miyata K."/>
            <person name="Fedorova E."/>
            <person name="Kohlen W."/>
            <person name="Bisseling T."/>
            <person name="Smit S."/>
            <person name="Geurts R."/>
        </authorList>
    </citation>
    <scope>NUCLEOTIDE SEQUENCE [LARGE SCALE GENOMIC DNA]</scope>
    <source>
        <strain evidence="5">cv. RG33-2</strain>
    </source>
</reference>
<dbReference type="InterPro" id="IPR044199">
    <property type="entry name" value="NdhU_chloroplastic"/>
</dbReference>
<dbReference type="SUPFAM" id="SSF46565">
    <property type="entry name" value="Chaperone J-domain"/>
    <property type="match status" value="1"/>
</dbReference>
<dbReference type="GO" id="GO:0009535">
    <property type="term" value="C:chloroplast thylakoid membrane"/>
    <property type="evidence" value="ECO:0007669"/>
    <property type="project" value="InterPro"/>
</dbReference>
<organism evidence="4 5">
    <name type="scientific">Trema orientale</name>
    <name type="common">Charcoal tree</name>
    <name type="synonym">Celtis orientalis</name>
    <dbReference type="NCBI Taxonomy" id="63057"/>
    <lineage>
        <taxon>Eukaryota</taxon>
        <taxon>Viridiplantae</taxon>
        <taxon>Streptophyta</taxon>
        <taxon>Embryophyta</taxon>
        <taxon>Tracheophyta</taxon>
        <taxon>Spermatophyta</taxon>
        <taxon>Magnoliopsida</taxon>
        <taxon>eudicotyledons</taxon>
        <taxon>Gunneridae</taxon>
        <taxon>Pentapetalae</taxon>
        <taxon>rosids</taxon>
        <taxon>fabids</taxon>
        <taxon>Rosales</taxon>
        <taxon>Cannabaceae</taxon>
        <taxon>Trema</taxon>
    </lineage>
</organism>
<dbReference type="GO" id="GO:0010598">
    <property type="term" value="C:NAD(P)H dehydrogenase complex (plastoquinone)"/>
    <property type="evidence" value="ECO:0007669"/>
    <property type="project" value="InterPro"/>
</dbReference>
<evidence type="ECO:0000313" key="4">
    <source>
        <dbReference type="EMBL" id="PON42593.1"/>
    </source>
</evidence>
<evidence type="ECO:0000313" key="5">
    <source>
        <dbReference type="Proteomes" id="UP000237000"/>
    </source>
</evidence>
<feature type="coiled-coil region" evidence="1">
    <location>
        <begin position="120"/>
        <end position="147"/>
    </location>
</feature>
<evidence type="ECO:0000256" key="2">
    <source>
        <dbReference type="SAM" id="Phobius"/>
    </source>
</evidence>
<dbReference type="InterPro" id="IPR001623">
    <property type="entry name" value="DnaJ_domain"/>
</dbReference>
<keyword evidence="2" id="KW-0472">Membrane</keyword>
<feature type="transmembrane region" description="Helical" evidence="2">
    <location>
        <begin position="195"/>
        <end position="214"/>
    </location>
</feature>
<dbReference type="STRING" id="63057.A0A2P5B1E5"/>
<dbReference type="InterPro" id="IPR036869">
    <property type="entry name" value="J_dom_sf"/>
</dbReference>
<sequence>MAVSSSAATLYLSHKGFPLSTPRYGSTSSSNYVVFPSKPYRFYIRCSNDTSVETSAEEADSESSIEVPKGPPSLISALNVERALRGIPITDVDHYGRLGLSRGCSSGQVTDAYRSKTEELTNQGLEEEELNQKLEELKESYSILSTAEERRLYDWSLARSEQPDRYAWPFEVDTTKPPQDEPPAQEPEDVGPTILVGYFILGWILLSFVLSIALNL</sequence>
<keyword evidence="5" id="KW-1185">Reference proteome</keyword>
<evidence type="ECO:0000259" key="3">
    <source>
        <dbReference type="PROSITE" id="PS50076"/>
    </source>
</evidence>
<dbReference type="EMBL" id="JXTC01000633">
    <property type="protein sequence ID" value="PON42593.1"/>
    <property type="molecule type" value="Genomic_DNA"/>
</dbReference>
<evidence type="ECO:0000256" key="1">
    <source>
        <dbReference type="SAM" id="Coils"/>
    </source>
</evidence>
<accession>A0A2P5B1E5</accession>
<protein>
    <submittedName>
        <fullName evidence="4">DnaJ domain containing protein</fullName>
    </submittedName>
</protein>
<proteinExistence type="predicted"/>
<dbReference type="PROSITE" id="PS50076">
    <property type="entry name" value="DNAJ_2"/>
    <property type="match status" value="1"/>
</dbReference>
<keyword evidence="2" id="KW-0812">Transmembrane</keyword>
<dbReference type="Gene3D" id="1.10.287.110">
    <property type="entry name" value="DnaJ domain"/>
    <property type="match status" value="1"/>
</dbReference>
<feature type="domain" description="J" evidence="3">
    <location>
        <begin position="93"/>
        <end position="157"/>
    </location>
</feature>
<keyword evidence="2" id="KW-1133">Transmembrane helix</keyword>
<dbReference type="InParanoid" id="A0A2P5B1E5"/>
<dbReference type="PANTHER" id="PTHR47726">
    <property type="entry name" value="NAD(P)H-QUINONE OXIDOREDUCTASE SUBUNIT U, CHLOROPLASTIC"/>
    <property type="match status" value="1"/>
</dbReference>
<dbReference type="FunFam" id="1.10.287.110:FF:000080">
    <property type="entry name" value="NAD(P)H-quinone oxidoreductase subunit U chloroplastic"/>
    <property type="match status" value="1"/>
</dbReference>
<dbReference type="AlphaFoldDB" id="A0A2P5B1E5"/>
<gene>
    <name evidence="4" type="ORF">TorRG33x02_335480</name>
</gene>
<dbReference type="FunCoup" id="A0A2P5B1E5">
    <property type="interactions" value="902"/>
</dbReference>
<dbReference type="OrthoDB" id="2013770at2759"/>
<name>A0A2P5B1E5_TREOI</name>
<dbReference type="PANTHER" id="PTHR47726:SF1">
    <property type="entry name" value="NAD(P)H-QUINONE OXIDOREDUCTASE SUBUNIT U, CHLOROPLASTIC"/>
    <property type="match status" value="1"/>
</dbReference>
<keyword evidence="1" id="KW-0175">Coiled coil</keyword>
<comment type="caution">
    <text evidence="4">The sequence shown here is derived from an EMBL/GenBank/DDBJ whole genome shotgun (WGS) entry which is preliminary data.</text>
</comment>
<dbReference type="Pfam" id="PF00226">
    <property type="entry name" value="DnaJ"/>
    <property type="match status" value="1"/>
</dbReference>
<dbReference type="Proteomes" id="UP000237000">
    <property type="component" value="Unassembled WGS sequence"/>
</dbReference>